<proteinExistence type="predicted"/>
<keyword evidence="2" id="KW-1185">Reference proteome</keyword>
<name>A0A0C3QIC5_9AGAM</name>
<dbReference type="OrthoDB" id="2959037at2759"/>
<dbReference type="Proteomes" id="UP000054248">
    <property type="component" value="Unassembled WGS sequence"/>
</dbReference>
<dbReference type="AlphaFoldDB" id="A0A0C3QIC5"/>
<dbReference type="EMBL" id="KN823022">
    <property type="protein sequence ID" value="KIO26566.1"/>
    <property type="molecule type" value="Genomic_DNA"/>
</dbReference>
<gene>
    <name evidence="1" type="ORF">M407DRAFT_24151</name>
</gene>
<organism evidence="1 2">
    <name type="scientific">Tulasnella calospora MUT 4182</name>
    <dbReference type="NCBI Taxonomy" id="1051891"/>
    <lineage>
        <taxon>Eukaryota</taxon>
        <taxon>Fungi</taxon>
        <taxon>Dikarya</taxon>
        <taxon>Basidiomycota</taxon>
        <taxon>Agaricomycotina</taxon>
        <taxon>Agaricomycetes</taxon>
        <taxon>Cantharellales</taxon>
        <taxon>Tulasnellaceae</taxon>
        <taxon>Tulasnella</taxon>
    </lineage>
</organism>
<evidence type="ECO:0000313" key="1">
    <source>
        <dbReference type="EMBL" id="KIO26566.1"/>
    </source>
</evidence>
<dbReference type="HOGENOM" id="CLU_1176172_0_0_1"/>
<reference evidence="2" key="2">
    <citation type="submission" date="2015-01" db="EMBL/GenBank/DDBJ databases">
        <title>Evolutionary Origins and Diversification of the Mycorrhizal Mutualists.</title>
        <authorList>
            <consortium name="DOE Joint Genome Institute"/>
            <consortium name="Mycorrhizal Genomics Consortium"/>
            <person name="Kohler A."/>
            <person name="Kuo A."/>
            <person name="Nagy L.G."/>
            <person name="Floudas D."/>
            <person name="Copeland A."/>
            <person name="Barry K.W."/>
            <person name="Cichocki N."/>
            <person name="Veneault-Fourrey C."/>
            <person name="LaButti K."/>
            <person name="Lindquist E.A."/>
            <person name="Lipzen A."/>
            <person name="Lundell T."/>
            <person name="Morin E."/>
            <person name="Murat C."/>
            <person name="Riley R."/>
            <person name="Ohm R."/>
            <person name="Sun H."/>
            <person name="Tunlid A."/>
            <person name="Henrissat B."/>
            <person name="Grigoriev I.V."/>
            <person name="Hibbett D.S."/>
            <person name="Martin F."/>
        </authorList>
    </citation>
    <scope>NUCLEOTIDE SEQUENCE [LARGE SCALE GENOMIC DNA]</scope>
    <source>
        <strain evidence="2">MUT 4182</strain>
    </source>
</reference>
<reference evidence="1 2" key="1">
    <citation type="submission" date="2014-04" db="EMBL/GenBank/DDBJ databases">
        <authorList>
            <consortium name="DOE Joint Genome Institute"/>
            <person name="Kuo A."/>
            <person name="Girlanda M."/>
            <person name="Perotto S."/>
            <person name="Kohler A."/>
            <person name="Nagy L.G."/>
            <person name="Floudas D."/>
            <person name="Copeland A."/>
            <person name="Barry K.W."/>
            <person name="Cichocki N."/>
            <person name="Veneault-Fourrey C."/>
            <person name="LaButti K."/>
            <person name="Lindquist E.A."/>
            <person name="Lipzen A."/>
            <person name="Lundell T."/>
            <person name="Morin E."/>
            <person name="Murat C."/>
            <person name="Sun H."/>
            <person name="Tunlid A."/>
            <person name="Henrissat B."/>
            <person name="Grigoriev I.V."/>
            <person name="Hibbett D.S."/>
            <person name="Martin F."/>
            <person name="Nordberg H.P."/>
            <person name="Cantor M.N."/>
            <person name="Hua S.X."/>
        </authorList>
    </citation>
    <scope>NUCLEOTIDE SEQUENCE [LARGE SCALE GENOMIC DNA]</scope>
    <source>
        <strain evidence="1 2">MUT 4182</strain>
    </source>
</reference>
<sequence>MADSNTEFSVNWPVGDDSWKDVTGINGITRYRLYPNPSPINILYNYILEFTNSLNFDFRFYDESEDSYAVQTWANKDHEVKFSSDYPTIILVKAEEPGGIAYATPGTSSDLAEPSELPLLPETVPTPTAVAGPSVGVIAIASSAPIPSLSRERFDCRVQKARIRVEDKDGTAKGWISVQVEVSTSHLTTLPGGALHVKADKFNSGPTKSSIMNADGWSQLGIQWSSSPFNAKDSQE</sequence>
<accession>A0A0C3QIC5</accession>
<protein>
    <submittedName>
        <fullName evidence="1">Uncharacterized protein</fullName>
    </submittedName>
</protein>
<evidence type="ECO:0000313" key="2">
    <source>
        <dbReference type="Proteomes" id="UP000054248"/>
    </source>
</evidence>